<dbReference type="InterPro" id="IPR053144">
    <property type="entry name" value="Acetyltransferase_Butenolide"/>
</dbReference>
<dbReference type="Pfam" id="PF00583">
    <property type="entry name" value="Acetyltransf_1"/>
    <property type="match status" value="1"/>
</dbReference>
<evidence type="ECO:0000313" key="3">
    <source>
        <dbReference type="Proteomes" id="UP001139006"/>
    </source>
</evidence>
<dbReference type="RefSeq" id="WP_253360935.1">
    <property type="nucleotide sequence ID" value="NZ_JAIULA010000014.1"/>
</dbReference>
<dbReference type="AlphaFoldDB" id="A0A9X2FNU6"/>
<dbReference type="SUPFAM" id="SSF55729">
    <property type="entry name" value="Acyl-CoA N-acyltransferases (Nat)"/>
    <property type="match status" value="1"/>
</dbReference>
<keyword evidence="3" id="KW-1185">Reference proteome</keyword>
<dbReference type="PROSITE" id="PS51186">
    <property type="entry name" value="GNAT"/>
    <property type="match status" value="1"/>
</dbReference>
<name>A0A9X2FNU6_9LACO</name>
<dbReference type="CDD" id="cd04301">
    <property type="entry name" value="NAT_SF"/>
    <property type="match status" value="1"/>
</dbReference>
<feature type="domain" description="N-acetyltransferase" evidence="1">
    <location>
        <begin position="1"/>
        <end position="136"/>
    </location>
</feature>
<evidence type="ECO:0000259" key="1">
    <source>
        <dbReference type="PROSITE" id="PS51186"/>
    </source>
</evidence>
<comment type="caution">
    <text evidence="2">The sequence shown here is derived from an EMBL/GenBank/DDBJ whole genome shotgun (WGS) entry which is preliminary data.</text>
</comment>
<accession>A0A9X2FNU6</accession>
<protein>
    <submittedName>
        <fullName evidence="2">GNAT family N-acetyltransferase</fullName>
    </submittedName>
</protein>
<dbReference type="Gene3D" id="3.40.630.30">
    <property type="match status" value="1"/>
</dbReference>
<gene>
    <name evidence="2" type="ORF">LB941_07805</name>
</gene>
<dbReference type="InterPro" id="IPR000182">
    <property type="entry name" value="GNAT_dom"/>
</dbReference>
<evidence type="ECO:0000313" key="2">
    <source>
        <dbReference type="EMBL" id="MCP0887238.1"/>
    </source>
</evidence>
<reference evidence="2 3" key="1">
    <citation type="journal article" date="2023" name="Int. J. Syst. Evol. Microbiol.">
        <title>Ligilactobacillus ubinensis sp. nov., a novel species isolated from the wild ferment of a durian fruit (Durio zibethinus).</title>
        <authorList>
            <person name="Heng Y.C."/>
            <person name="Menon N."/>
            <person name="Chen B."/>
            <person name="Loo B.Z.L."/>
            <person name="Wong G.W.J."/>
            <person name="Lim A.C.H."/>
            <person name="Silvaraju S."/>
            <person name="Kittelmann S."/>
        </authorList>
    </citation>
    <scope>NUCLEOTIDE SEQUENCE [LARGE SCALE GENOMIC DNA]</scope>
    <source>
        <strain evidence="2 3">WILCCON 0076</strain>
    </source>
</reference>
<dbReference type="PANTHER" id="PTHR43233">
    <property type="entry name" value="FAMILY N-ACETYLTRANSFERASE, PUTATIVE (AFU_ORTHOLOGUE AFUA_6G03350)-RELATED"/>
    <property type="match status" value="1"/>
</dbReference>
<dbReference type="InterPro" id="IPR016181">
    <property type="entry name" value="Acyl_CoA_acyltransferase"/>
</dbReference>
<dbReference type="Proteomes" id="UP001139006">
    <property type="component" value="Unassembled WGS sequence"/>
</dbReference>
<proteinExistence type="predicted"/>
<dbReference type="EMBL" id="JAIULA010000014">
    <property type="protein sequence ID" value="MCP0887238.1"/>
    <property type="molecule type" value="Genomic_DNA"/>
</dbReference>
<dbReference type="PANTHER" id="PTHR43233:SF1">
    <property type="entry name" value="FAMILY N-ACETYLTRANSFERASE, PUTATIVE (AFU_ORTHOLOGUE AFUA_6G03350)-RELATED"/>
    <property type="match status" value="1"/>
</dbReference>
<organism evidence="2 3">
    <name type="scientific">Ligilactobacillus ubinensis</name>
    <dbReference type="NCBI Taxonomy" id="2876789"/>
    <lineage>
        <taxon>Bacteria</taxon>
        <taxon>Bacillati</taxon>
        <taxon>Bacillota</taxon>
        <taxon>Bacilli</taxon>
        <taxon>Lactobacillales</taxon>
        <taxon>Lactobacillaceae</taxon>
        <taxon>Ligilactobacillus</taxon>
    </lineage>
</organism>
<dbReference type="GO" id="GO:0016747">
    <property type="term" value="F:acyltransferase activity, transferring groups other than amino-acyl groups"/>
    <property type="evidence" value="ECO:0007669"/>
    <property type="project" value="InterPro"/>
</dbReference>
<sequence>MDIVVNPKLNKSELINLFEKINRDMDMDELDNLRKGLKKSYVIAAYENKKLIGMVRALSDYSTLVYIQDLIIVPEYRGLRVGKTLMHHLLNYFGAIEQVVVSPLINTEDEKFYRYLGFYPGSDRGLETYLVDHRAK</sequence>